<keyword evidence="2" id="KW-1185">Reference proteome</keyword>
<name>A0AAD1DSR9_CHRNA</name>
<protein>
    <submittedName>
        <fullName evidence="1">Uncharacterized protein</fullName>
    </submittedName>
</protein>
<dbReference type="AlphaFoldDB" id="A0AAD1DSR9"/>
<gene>
    <name evidence="1" type="ORF">EG343_20385</name>
</gene>
<proteinExistence type="predicted"/>
<dbReference type="Proteomes" id="UP000278288">
    <property type="component" value="Chromosome"/>
</dbReference>
<reference evidence="1 2" key="1">
    <citation type="submission" date="2018-11" db="EMBL/GenBank/DDBJ databases">
        <title>Proposal to divide the Flavobacteriaceae and reorganize its genera based on Amino Acid Identity values calculated from whole genome sequences.</title>
        <authorList>
            <person name="Nicholson A.C."/>
            <person name="Gulvik C.A."/>
            <person name="Whitney A.M."/>
            <person name="Humrighouse B.W."/>
            <person name="Bell M."/>
            <person name="Holmes B."/>
            <person name="Steigerwalt A.G."/>
            <person name="Villarma A."/>
            <person name="Sheth M."/>
            <person name="Batra D."/>
            <person name="Pryor J."/>
            <person name="Bernardet J.-F."/>
            <person name="Hugo C."/>
            <person name="Kampfer P."/>
            <person name="Newman J."/>
            <person name="McQuiston J.R."/>
        </authorList>
    </citation>
    <scope>NUCLEOTIDE SEQUENCE [LARGE SCALE GENOMIC DNA]</scope>
    <source>
        <strain evidence="1 2">G0041</strain>
    </source>
</reference>
<accession>A0AAD1DSR9</accession>
<evidence type="ECO:0000313" key="2">
    <source>
        <dbReference type="Proteomes" id="UP000278288"/>
    </source>
</evidence>
<sequence length="72" mass="8644">MWLGKNVSIKTVNYWSNVPIEITAYCCKKNTLILKRTFLGNNIVGDKIYFRKNKEKYYFNALNEFEQKGEQW</sequence>
<dbReference type="KEGG" id="cnk:EG343_20385"/>
<evidence type="ECO:0000313" key="1">
    <source>
        <dbReference type="EMBL" id="AZA92780.1"/>
    </source>
</evidence>
<dbReference type="EMBL" id="CP033923">
    <property type="protein sequence ID" value="AZA92780.1"/>
    <property type="molecule type" value="Genomic_DNA"/>
</dbReference>
<organism evidence="1 2">
    <name type="scientific">Chryseobacterium nakagawai</name>
    <dbReference type="NCBI Taxonomy" id="1241982"/>
    <lineage>
        <taxon>Bacteria</taxon>
        <taxon>Pseudomonadati</taxon>
        <taxon>Bacteroidota</taxon>
        <taxon>Flavobacteriia</taxon>
        <taxon>Flavobacteriales</taxon>
        <taxon>Weeksellaceae</taxon>
        <taxon>Chryseobacterium group</taxon>
        <taxon>Chryseobacterium</taxon>
    </lineage>
</organism>